<reference evidence="1 2" key="1">
    <citation type="submission" date="2018-10" db="EMBL/GenBank/DDBJ databases">
        <title>Genomic Encyclopedia of Type Strains, Phase IV (KMG-IV): sequencing the most valuable type-strain genomes for metagenomic binning, comparative biology and taxonomic classification.</title>
        <authorList>
            <person name="Goeker M."/>
        </authorList>
    </citation>
    <scope>NUCLEOTIDE SEQUENCE [LARGE SCALE GENOMIC DNA]</scope>
    <source>
        <strain evidence="1 2">DSM 23841</strain>
    </source>
</reference>
<name>A0A495WF76_9RHOO</name>
<comment type="caution">
    <text evidence="1">The sequence shown here is derived from an EMBL/GenBank/DDBJ whole genome shotgun (WGS) entry which is preliminary data.</text>
</comment>
<dbReference type="AlphaFoldDB" id="A0A495WF76"/>
<dbReference type="EMBL" id="RBXP01000013">
    <property type="protein sequence ID" value="RKT59425.1"/>
    <property type="molecule type" value="Genomic_DNA"/>
</dbReference>
<keyword evidence="2" id="KW-1185">Reference proteome</keyword>
<sequence length="73" mass="8079">MKQKLQYLLVDRERLAAHLAEQEILAAEASDGTHIYRCRRGAQESLVIALANGQGLIVSGESAAPLDRRRPPR</sequence>
<proteinExistence type="predicted"/>
<dbReference type="RefSeq" id="WP_121457666.1">
    <property type="nucleotide sequence ID" value="NZ_JAANMQ010000002.1"/>
</dbReference>
<evidence type="ECO:0000313" key="2">
    <source>
        <dbReference type="Proteomes" id="UP000270626"/>
    </source>
</evidence>
<accession>A0A495WF76</accession>
<dbReference type="OrthoDB" id="9182299at2"/>
<dbReference type="Proteomes" id="UP000270626">
    <property type="component" value="Unassembled WGS sequence"/>
</dbReference>
<gene>
    <name evidence="1" type="ORF">DFR40_1312</name>
</gene>
<evidence type="ECO:0000313" key="1">
    <source>
        <dbReference type="EMBL" id="RKT59425.1"/>
    </source>
</evidence>
<protein>
    <submittedName>
        <fullName evidence="1">Uncharacterized protein</fullName>
    </submittedName>
</protein>
<organism evidence="1 2">
    <name type="scientific">Azonexus fungiphilus</name>
    <dbReference type="NCBI Taxonomy" id="146940"/>
    <lineage>
        <taxon>Bacteria</taxon>
        <taxon>Pseudomonadati</taxon>
        <taxon>Pseudomonadota</taxon>
        <taxon>Betaproteobacteria</taxon>
        <taxon>Rhodocyclales</taxon>
        <taxon>Azonexaceae</taxon>
        <taxon>Azonexus</taxon>
    </lineage>
</organism>